<organism evidence="1 2">
    <name type="scientific">Chaetomium tenue</name>
    <dbReference type="NCBI Taxonomy" id="1854479"/>
    <lineage>
        <taxon>Eukaryota</taxon>
        <taxon>Fungi</taxon>
        <taxon>Dikarya</taxon>
        <taxon>Ascomycota</taxon>
        <taxon>Pezizomycotina</taxon>
        <taxon>Sordariomycetes</taxon>
        <taxon>Sordariomycetidae</taxon>
        <taxon>Sordariales</taxon>
        <taxon>Chaetomiaceae</taxon>
        <taxon>Chaetomium</taxon>
    </lineage>
</organism>
<protein>
    <submittedName>
        <fullName evidence="1">Uncharacterized protein</fullName>
    </submittedName>
</protein>
<sequence length="104" mass="11371">MQALQNTFIFQSLQGVPCPRLALIQFLSGEQPSRPVKLFLWRGQGSADAVDAVEIVVLNRSKQCFSEKGVFVPGITKLAGIGRGRLERRVFNEDGVVVSLASPE</sequence>
<comment type="caution">
    <text evidence="1">The sequence shown here is derived from an EMBL/GenBank/DDBJ whole genome shotgun (WGS) entry which is preliminary data.</text>
</comment>
<evidence type="ECO:0000313" key="1">
    <source>
        <dbReference type="EMBL" id="KAH6617390.1"/>
    </source>
</evidence>
<dbReference type="EMBL" id="JAGIZQ010000007">
    <property type="protein sequence ID" value="KAH6617390.1"/>
    <property type="molecule type" value="Genomic_DNA"/>
</dbReference>
<gene>
    <name evidence="1" type="ORF">F5144DRAFT_596419</name>
</gene>
<keyword evidence="2" id="KW-1185">Reference proteome</keyword>
<accession>A0ACB7NY51</accession>
<evidence type="ECO:0000313" key="2">
    <source>
        <dbReference type="Proteomes" id="UP000724584"/>
    </source>
</evidence>
<proteinExistence type="predicted"/>
<reference evidence="1 2" key="1">
    <citation type="journal article" date="2021" name="Nat. Commun.">
        <title>Genetic determinants of endophytism in the Arabidopsis root mycobiome.</title>
        <authorList>
            <person name="Mesny F."/>
            <person name="Miyauchi S."/>
            <person name="Thiergart T."/>
            <person name="Pickel B."/>
            <person name="Atanasova L."/>
            <person name="Karlsson M."/>
            <person name="Huettel B."/>
            <person name="Barry K.W."/>
            <person name="Haridas S."/>
            <person name="Chen C."/>
            <person name="Bauer D."/>
            <person name="Andreopoulos W."/>
            <person name="Pangilinan J."/>
            <person name="LaButti K."/>
            <person name="Riley R."/>
            <person name="Lipzen A."/>
            <person name="Clum A."/>
            <person name="Drula E."/>
            <person name="Henrissat B."/>
            <person name="Kohler A."/>
            <person name="Grigoriev I.V."/>
            <person name="Martin F.M."/>
            <person name="Hacquard S."/>
        </authorList>
    </citation>
    <scope>NUCLEOTIDE SEQUENCE [LARGE SCALE GENOMIC DNA]</scope>
    <source>
        <strain evidence="1 2">MPI-SDFR-AT-0079</strain>
    </source>
</reference>
<name>A0ACB7NY51_9PEZI</name>
<dbReference type="Proteomes" id="UP000724584">
    <property type="component" value="Unassembled WGS sequence"/>
</dbReference>